<dbReference type="SUPFAM" id="SSF53590">
    <property type="entry name" value="Nucleoside hydrolase"/>
    <property type="match status" value="1"/>
</dbReference>
<evidence type="ECO:0000313" key="4">
    <source>
        <dbReference type="EMBL" id="SFG55233.1"/>
    </source>
</evidence>
<dbReference type="GO" id="GO:0006152">
    <property type="term" value="P:purine nucleoside catabolic process"/>
    <property type="evidence" value="ECO:0007669"/>
    <property type="project" value="TreeGrafter"/>
</dbReference>
<evidence type="ECO:0000313" key="5">
    <source>
        <dbReference type="Proteomes" id="UP000182635"/>
    </source>
</evidence>
<gene>
    <name evidence="4" type="ORF">SAMN02910432_01817</name>
</gene>
<keyword evidence="2" id="KW-0326">Glycosidase</keyword>
<protein>
    <submittedName>
        <fullName evidence="4">Non-specific riboncleoside hydrolase</fullName>
    </submittedName>
</protein>
<keyword evidence="1 4" id="KW-0378">Hydrolase</keyword>
<dbReference type="Gene3D" id="3.90.245.10">
    <property type="entry name" value="Ribonucleoside hydrolase-like"/>
    <property type="match status" value="1"/>
</dbReference>
<reference evidence="5" key="1">
    <citation type="submission" date="2016-10" db="EMBL/GenBank/DDBJ databases">
        <authorList>
            <person name="Varghese N."/>
            <person name="Submissions S."/>
        </authorList>
    </citation>
    <scope>NUCLEOTIDE SEQUENCE [LARGE SCALE GENOMIC DNA]</scope>
    <source>
        <strain evidence="5">DSM 20403</strain>
    </source>
</reference>
<dbReference type="PANTHER" id="PTHR12304:SF15">
    <property type="entry name" value="NON-SPECIFIC RIBONUCLEOSIDE HYDROLASE RIHC"/>
    <property type="match status" value="1"/>
</dbReference>
<dbReference type="EMBL" id="FOPI01000036">
    <property type="protein sequence ID" value="SFG55233.1"/>
    <property type="molecule type" value="Genomic_DNA"/>
</dbReference>
<sequence length="303" mass="33153">MTYRILIDCDPGIDDACALSCALTDPEISLELITTVAGNVAVDKTTKNALRLVEFFNKDVPVAAGARKPLLKQLEDASEVHGESGIDGYDFGEPSIKPFSDDAVSILKDKLLHSNVPLTIIATGSFTNLGLLLSLYPEVKPKIKEFILMGGSLAQGNMTSVAEFNVFTDPHAARIVFSSGIKTTMIGLDCTLSGRISDETKDKIKLLGKAGNMLASIIERDIDHDETGTAIHDLQTIFYLLHPERFTDKKFWVDVVCEGPAIGATVADIRKAYHDKTNVNVCLDVDTDAFNKWFLEEVEKNMQ</sequence>
<dbReference type="RefSeq" id="WP_014072854.1">
    <property type="nucleotide sequence ID" value="NZ_AYYL01000035.1"/>
</dbReference>
<name>A0A1I2SRS2_9LACO</name>
<proteinExistence type="predicted"/>
<organism evidence="4 5">
    <name type="scientific">Ligilactobacillus ruminis DSM 20403 = NBRC 102161</name>
    <dbReference type="NCBI Taxonomy" id="1423798"/>
    <lineage>
        <taxon>Bacteria</taxon>
        <taxon>Bacillati</taxon>
        <taxon>Bacillota</taxon>
        <taxon>Bacilli</taxon>
        <taxon>Lactobacillales</taxon>
        <taxon>Lactobacillaceae</taxon>
        <taxon>Ligilactobacillus</taxon>
    </lineage>
</organism>
<dbReference type="GeneID" id="29802194"/>
<dbReference type="Proteomes" id="UP000182635">
    <property type="component" value="Unassembled WGS sequence"/>
</dbReference>
<dbReference type="OrthoDB" id="9797882at2"/>
<dbReference type="PANTHER" id="PTHR12304">
    <property type="entry name" value="INOSINE-URIDINE PREFERRING NUCLEOSIDE HYDROLASE"/>
    <property type="match status" value="1"/>
</dbReference>
<dbReference type="InterPro" id="IPR023186">
    <property type="entry name" value="IUNH"/>
</dbReference>
<dbReference type="NCBIfam" id="NF008036">
    <property type="entry name" value="PRK10768.1"/>
    <property type="match status" value="1"/>
</dbReference>
<dbReference type="InterPro" id="IPR001910">
    <property type="entry name" value="Inosine/uridine_hydrolase_dom"/>
</dbReference>
<accession>A0A1I2SRS2</accession>
<dbReference type="GO" id="GO:0005829">
    <property type="term" value="C:cytosol"/>
    <property type="evidence" value="ECO:0007669"/>
    <property type="project" value="TreeGrafter"/>
</dbReference>
<dbReference type="InterPro" id="IPR036452">
    <property type="entry name" value="Ribo_hydro-like"/>
</dbReference>
<dbReference type="Pfam" id="PF01156">
    <property type="entry name" value="IU_nuc_hydro"/>
    <property type="match status" value="1"/>
</dbReference>
<evidence type="ECO:0000256" key="1">
    <source>
        <dbReference type="ARBA" id="ARBA00022801"/>
    </source>
</evidence>
<dbReference type="CDD" id="cd02651">
    <property type="entry name" value="nuc_hydro_IU_UC_XIUA"/>
    <property type="match status" value="1"/>
</dbReference>
<evidence type="ECO:0000259" key="3">
    <source>
        <dbReference type="Pfam" id="PF01156"/>
    </source>
</evidence>
<evidence type="ECO:0000256" key="2">
    <source>
        <dbReference type="ARBA" id="ARBA00023295"/>
    </source>
</evidence>
<feature type="domain" description="Inosine/uridine-preferring nucleoside hydrolase" evidence="3">
    <location>
        <begin position="5"/>
        <end position="291"/>
    </location>
</feature>
<dbReference type="GO" id="GO:0008477">
    <property type="term" value="F:purine nucleosidase activity"/>
    <property type="evidence" value="ECO:0007669"/>
    <property type="project" value="TreeGrafter"/>
</dbReference>
<dbReference type="AlphaFoldDB" id="A0A1I2SRS2"/>